<dbReference type="InterPro" id="IPR011044">
    <property type="entry name" value="Quino_amine_DH_bsu"/>
</dbReference>
<dbReference type="SUPFAM" id="SSF50969">
    <property type="entry name" value="YVTN repeat-like/Quinoprotein amine dehydrogenase"/>
    <property type="match status" value="1"/>
</dbReference>
<organism evidence="2 3">
    <name type="scientific">Methyloradius palustris</name>
    <dbReference type="NCBI Taxonomy" id="2778876"/>
    <lineage>
        <taxon>Bacteria</taxon>
        <taxon>Pseudomonadati</taxon>
        <taxon>Pseudomonadota</taxon>
        <taxon>Betaproteobacteria</taxon>
        <taxon>Nitrosomonadales</taxon>
        <taxon>Methylophilaceae</taxon>
        <taxon>Methyloradius</taxon>
    </lineage>
</organism>
<accession>A0A8D5JZV6</accession>
<sequence>MRFTNIIASATMSLWLLHIPLANAQVLPEAVLAIKMPLVSEPTSRPMTVAYIAQYNRYYVADGGLGPVPGEDDTNSKSQVHVYSADGVHLQTSSPGYNNRSLYFNPNSNQLETITYNISSDAGFAPNTGIFSLDLDDKGNLLGSSKDVFAYNPAFGDAATMPTYDTANKLYYAKQERSNVVRIVDLKSREKVGELKLDLSAAGAKPDDISDHYVAYTGLAGEELAVLDVDHKAILVFDKNGQFVGKSTLPTDLKLRAKNHYNGLGYANGLMFVYYETLGEFGTYYGFKFSDQVK</sequence>
<dbReference type="AlphaFoldDB" id="A0A8D5JZV6"/>
<dbReference type="RefSeq" id="WP_221764675.1">
    <property type="nucleotide sequence ID" value="NZ_AP024110.1"/>
</dbReference>
<evidence type="ECO:0000256" key="1">
    <source>
        <dbReference type="SAM" id="SignalP"/>
    </source>
</evidence>
<dbReference type="KEGG" id="mpau:ZMTM_03770"/>
<evidence type="ECO:0000313" key="2">
    <source>
        <dbReference type="EMBL" id="BCM24118.1"/>
    </source>
</evidence>
<dbReference type="EMBL" id="AP024110">
    <property type="protein sequence ID" value="BCM24118.1"/>
    <property type="molecule type" value="Genomic_DNA"/>
</dbReference>
<keyword evidence="3" id="KW-1185">Reference proteome</keyword>
<protein>
    <submittedName>
        <fullName evidence="2">Uncharacterized protein</fullName>
    </submittedName>
</protein>
<reference evidence="2" key="1">
    <citation type="journal article" date="2021" name="Arch. Microbiol.">
        <title>Methyloradius palustris gen. nov., sp. nov., a methanol-oxidizing bacterium isolated from snow.</title>
        <authorList>
            <person name="Miyadera T."/>
            <person name="Kojima H."/>
            <person name="Fukui M."/>
        </authorList>
    </citation>
    <scope>NUCLEOTIDE SEQUENCE</scope>
    <source>
        <strain evidence="2">Zm11</strain>
    </source>
</reference>
<gene>
    <name evidence="2" type="ORF">ZMTM_03770</name>
</gene>
<keyword evidence="1" id="KW-0732">Signal</keyword>
<dbReference type="Proteomes" id="UP000826722">
    <property type="component" value="Chromosome"/>
</dbReference>
<name>A0A8D5JZV6_9PROT</name>
<feature type="chain" id="PRO_5034223588" evidence="1">
    <location>
        <begin position="25"/>
        <end position="294"/>
    </location>
</feature>
<feature type="signal peptide" evidence="1">
    <location>
        <begin position="1"/>
        <end position="24"/>
    </location>
</feature>
<proteinExistence type="predicted"/>
<evidence type="ECO:0000313" key="3">
    <source>
        <dbReference type="Proteomes" id="UP000826722"/>
    </source>
</evidence>